<protein>
    <submittedName>
        <fullName evidence="2">Uncharacterized protein</fullName>
    </submittedName>
</protein>
<reference evidence="3" key="1">
    <citation type="submission" date="2018-06" db="EMBL/GenBank/DDBJ databases">
        <authorList>
            <person name="Guldener U."/>
        </authorList>
    </citation>
    <scope>NUCLEOTIDE SEQUENCE [LARGE SCALE GENOMIC DNA]</scope>
    <source>
        <strain evidence="3">UTAD17</strain>
    </source>
</reference>
<evidence type="ECO:0000313" key="2">
    <source>
        <dbReference type="EMBL" id="SSD58928.1"/>
    </source>
</evidence>
<sequence length="394" mass="46733">MGKNQETGEPVQLATDESASIILPENRCMFQQENRFLIKYSLFHMLYSYLLIQEVLKHKVYDDKVAYYNRKLINDDEWINGSDSIELSEEEIKKITRELRKAYNNNNKKKRKKKNDKDKERNNYTDGMDTFKHFFFNDNELLEFYRTWRREFLTDLDAHNNIDRLMYFNIPNFSFYPPNFKKVCEKLHKFEFNSIDEFADLYQSTNDKIIRKLLGNWFVDHSNLFSNSNFEKYGNEKFYRAMLGDCGRGSKGTFKRYFYLLDNDANIKQKFCRFILLNGNNTISFETYLLLFKTAINNNVENDIIIRLLSLARKNSILDEDNNLLIRLEDGRKDDLGASNINEEVAEGKRDIDNKATVNIKAVNNNDTKKTIFQMISENEDFIDILQMLSSSKN</sequence>
<keyword evidence="3" id="KW-1185">Reference proteome</keyword>
<proteinExistence type="predicted"/>
<dbReference type="Proteomes" id="UP000262825">
    <property type="component" value="Unassembled WGS sequence"/>
</dbReference>
<dbReference type="VEuPathDB" id="FungiDB:SCODWIG_00689"/>
<gene>
    <name evidence="2" type="ORF">SCODWIG_00689</name>
</gene>
<organism evidence="2 3">
    <name type="scientific">Saccharomycodes ludwigii</name>
    <dbReference type="NCBI Taxonomy" id="36035"/>
    <lineage>
        <taxon>Eukaryota</taxon>
        <taxon>Fungi</taxon>
        <taxon>Dikarya</taxon>
        <taxon>Ascomycota</taxon>
        <taxon>Saccharomycotina</taxon>
        <taxon>Saccharomycetes</taxon>
        <taxon>Saccharomycodales</taxon>
        <taxon>Saccharomycodaceae</taxon>
        <taxon>Saccharomycodes</taxon>
    </lineage>
</organism>
<evidence type="ECO:0000313" key="3">
    <source>
        <dbReference type="Proteomes" id="UP000262825"/>
    </source>
</evidence>
<evidence type="ECO:0000256" key="1">
    <source>
        <dbReference type="SAM" id="MobiDB-lite"/>
    </source>
</evidence>
<dbReference type="EMBL" id="UFAJ01000066">
    <property type="protein sequence ID" value="SSD58928.1"/>
    <property type="molecule type" value="Genomic_DNA"/>
</dbReference>
<dbReference type="AlphaFoldDB" id="A0A376B2M3"/>
<feature type="region of interest" description="Disordered" evidence="1">
    <location>
        <begin position="103"/>
        <end position="122"/>
    </location>
</feature>
<name>A0A376B2M3_9ASCO</name>
<accession>A0A376B2M3</accession>